<protein>
    <submittedName>
        <fullName evidence="10">Por secretion system C-terminal sorting domain-containing protein</fullName>
    </submittedName>
</protein>
<dbReference type="STRING" id="1003.SAMN04488541_104331"/>
<dbReference type="Pfam" id="PF18962">
    <property type="entry name" value="Por_Secre_tail"/>
    <property type="match status" value="1"/>
</dbReference>
<dbReference type="InterPro" id="IPR023828">
    <property type="entry name" value="Peptidase_S8_Ser-AS"/>
</dbReference>
<dbReference type="RefSeq" id="WP_091549016.1">
    <property type="nucleotide sequence ID" value="NZ_FONY01000043.1"/>
</dbReference>
<keyword evidence="7" id="KW-0732">Signal</keyword>
<evidence type="ECO:0000256" key="7">
    <source>
        <dbReference type="SAM" id="SignalP"/>
    </source>
</evidence>
<evidence type="ECO:0000256" key="1">
    <source>
        <dbReference type="ARBA" id="ARBA00011073"/>
    </source>
</evidence>
<gene>
    <name evidence="10" type="ORF">SAMN04488541_104331</name>
</gene>
<keyword evidence="11" id="KW-1185">Reference proteome</keyword>
<feature type="domain" description="Peptidase S8/S53" evidence="8">
    <location>
        <begin position="177"/>
        <end position="447"/>
    </location>
</feature>
<evidence type="ECO:0000259" key="9">
    <source>
        <dbReference type="Pfam" id="PF18962"/>
    </source>
</evidence>
<dbReference type="AlphaFoldDB" id="A0A1I2JCD8"/>
<dbReference type="Gene3D" id="3.40.50.200">
    <property type="entry name" value="Peptidase S8/S53 domain"/>
    <property type="match status" value="1"/>
</dbReference>
<dbReference type="PRINTS" id="PR00723">
    <property type="entry name" value="SUBTILISIN"/>
</dbReference>
<organism evidence="10 11">
    <name type="scientific">Thermoflexibacter ruber</name>
    <dbReference type="NCBI Taxonomy" id="1003"/>
    <lineage>
        <taxon>Bacteria</taxon>
        <taxon>Pseudomonadati</taxon>
        <taxon>Bacteroidota</taxon>
        <taxon>Cytophagia</taxon>
        <taxon>Cytophagales</taxon>
        <taxon>Thermoflexibacteraceae</taxon>
        <taxon>Thermoflexibacter</taxon>
    </lineage>
</organism>
<evidence type="ECO:0000313" key="11">
    <source>
        <dbReference type="Proteomes" id="UP000199513"/>
    </source>
</evidence>
<dbReference type="CDD" id="cd07493">
    <property type="entry name" value="Peptidases_S8_9"/>
    <property type="match status" value="1"/>
</dbReference>
<dbReference type="InterPro" id="IPR023827">
    <property type="entry name" value="Peptidase_S8_Asp-AS"/>
</dbReference>
<evidence type="ECO:0000256" key="4">
    <source>
        <dbReference type="ARBA" id="ARBA00022825"/>
    </source>
</evidence>
<sequence>MRYILTLSFLFSVTLLSNIPTFAQTRTYLVQFTDKNNSTFSVNRPQEFLSQRAIDRRRKQNIPILERDLPVNQTYIEQVRQAGAKVLYPTRWMNGIVIEADQATLDRVNRLSFVRNNNAMRLTLRPEYPDLFVADAEIKENNNSLISNARTEENYGNSLRQSQMIGIDAMHQDGFRGEGIVIAVIDDGFQGVNTNPLFRQMNILGTYNFVRNTPDVYNVSVTHGARVLSTLAAYQDGGLIGTAHKASYYLFVTEIDSREDRSEEAFWLVAAERADSLGVDIISTSLGYTTFDDPTLNYTPNDLDGKTALVSQAAAIAVRTGMIVVKSAGNNGLRAWQKVSFPGDVDSVLTVGAVDANGTYFSQSGRGRTADGRIKPDVVAMGVNTVVALPNGNLSTSSGTSFAAPLVAGLAAGLWQANPSFTNMQIVNIIRRSGNRFNNPSDSLGYGIPNYTRAKILTSTEQSFDKEALVEVYPNPLTSNILKLKVRFTENQLNRSFQIRIFDALGRLCWDTSLQRTQQSSDTYELDISKANLSNGSYFLHIAGERINKTLKISIIQ</sequence>
<dbReference type="InterPro" id="IPR050131">
    <property type="entry name" value="Peptidase_S8_subtilisin-like"/>
</dbReference>
<dbReference type="Proteomes" id="UP000199513">
    <property type="component" value="Unassembled WGS sequence"/>
</dbReference>
<evidence type="ECO:0000256" key="5">
    <source>
        <dbReference type="PROSITE-ProRule" id="PRU01240"/>
    </source>
</evidence>
<accession>A0A1I2JCD8</accession>
<dbReference type="PROSITE" id="PS00136">
    <property type="entry name" value="SUBTILASE_ASP"/>
    <property type="match status" value="1"/>
</dbReference>
<feature type="active site" description="Charge relay system" evidence="5">
    <location>
        <position position="401"/>
    </location>
</feature>
<dbReference type="PROSITE" id="PS00138">
    <property type="entry name" value="SUBTILASE_SER"/>
    <property type="match status" value="1"/>
</dbReference>
<dbReference type="PROSITE" id="PS51892">
    <property type="entry name" value="SUBTILASE"/>
    <property type="match status" value="1"/>
</dbReference>
<feature type="active site" description="Charge relay system" evidence="5">
    <location>
        <position position="186"/>
    </location>
</feature>
<feature type="domain" description="Secretion system C-terminal sorting" evidence="9">
    <location>
        <begin position="472"/>
        <end position="555"/>
    </location>
</feature>
<dbReference type="PIRSF" id="PIRSF037903">
    <property type="entry name" value="Subtilisin_rel_GFO_2223"/>
    <property type="match status" value="1"/>
</dbReference>
<dbReference type="EMBL" id="FONY01000043">
    <property type="protein sequence ID" value="SFF50536.1"/>
    <property type="molecule type" value="Genomic_DNA"/>
</dbReference>
<evidence type="ECO:0000256" key="3">
    <source>
        <dbReference type="ARBA" id="ARBA00022801"/>
    </source>
</evidence>
<dbReference type="NCBIfam" id="TIGR04183">
    <property type="entry name" value="Por_Secre_tail"/>
    <property type="match status" value="1"/>
</dbReference>
<dbReference type="GO" id="GO:0006508">
    <property type="term" value="P:proteolysis"/>
    <property type="evidence" value="ECO:0007669"/>
    <property type="project" value="UniProtKB-KW"/>
</dbReference>
<feature type="chain" id="PRO_5011504154" evidence="7">
    <location>
        <begin position="24"/>
        <end position="557"/>
    </location>
</feature>
<evidence type="ECO:0000256" key="2">
    <source>
        <dbReference type="ARBA" id="ARBA00022670"/>
    </source>
</evidence>
<name>A0A1I2JCD8_9BACT</name>
<reference evidence="10 11" key="1">
    <citation type="submission" date="2016-10" db="EMBL/GenBank/DDBJ databases">
        <authorList>
            <person name="de Groot N.N."/>
        </authorList>
    </citation>
    <scope>NUCLEOTIDE SEQUENCE [LARGE SCALE GENOMIC DNA]</scope>
    <source>
        <strain>GEY</strain>
        <strain evidence="11">DSM 9560</strain>
    </source>
</reference>
<dbReference type="PANTHER" id="PTHR43806:SF67">
    <property type="entry name" value="EGF-LIKE DOMAIN-CONTAINING PROTEIN"/>
    <property type="match status" value="1"/>
</dbReference>
<keyword evidence="4 5" id="KW-0720">Serine protease</keyword>
<feature type="signal peptide" evidence="7">
    <location>
        <begin position="1"/>
        <end position="23"/>
    </location>
</feature>
<feature type="active site" description="Charge relay system" evidence="5">
    <location>
        <position position="223"/>
    </location>
</feature>
<dbReference type="InterPro" id="IPR026444">
    <property type="entry name" value="Secre_tail"/>
</dbReference>
<dbReference type="InterPro" id="IPR000209">
    <property type="entry name" value="Peptidase_S8/S53_dom"/>
</dbReference>
<dbReference type="GO" id="GO:0004252">
    <property type="term" value="F:serine-type endopeptidase activity"/>
    <property type="evidence" value="ECO:0007669"/>
    <property type="project" value="UniProtKB-UniRule"/>
</dbReference>
<dbReference type="InterPro" id="IPR036852">
    <property type="entry name" value="Peptidase_S8/S53_dom_sf"/>
</dbReference>
<evidence type="ECO:0000313" key="10">
    <source>
        <dbReference type="EMBL" id="SFF50536.1"/>
    </source>
</evidence>
<dbReference type="PANTHER" id="PTHR43806">
    <property type="entry name" value="PEPTIDASE S8"/>
    <property type="match status" value="1"/>
</dbReference>
<keyword evidence="3 5" id="KW-0378">Hydrolase</keyword>
<proteinExistence type="inferred from homology"/>
<comment type="similarity">
    <text evidence="1 5 6">Belongs to the peptidase S8 family.</text>
</comment>
<evidence type="ECO:0000256" key="6">
    <source>
        <dbReference type="RuleBase" id="RU003355"/>
    </source>
</evidence>
<dbReference type="OrthoDB" id="9792152at2"/>
<dbReference type="InterPro" id="IPR017317">
    <property type="entry name" value="Pept_S8_subtilisin_bacteroid-2"/>
</dbReference>
<keyword evidence="2 5" id="KW-0645">Protease</keyword>
<dbReference type="Pfam" id="PF00082">
    <property type="entry name" value="Peptidase_S8"/>
    <property type="match status" value="1"/>
</dbReference>
<dbReference type="InterPro" id="IPR015500">
    <property type="entry name" value="Peptidase_S8_subtilisin-rel"/>
</dbReference>
<evidence type="ECO:0000259" key="8">
    <source>
        <dbReference type="Pfam" id="PF00082"/>
    </source>
</evidence>
<dbReference type="SUPFAM" id="SSF52743">
    <property type="entry name" value="Subtilisin-like"/>
    <property type="match status" value="1"/>
</dbReference>